<organism evidence="3 4">
    <name type="scientific">Armillaria solidipes</name>
    <dbReference type="NCBI Taxonomy" id="1076256"/>
    <lineage>
        <taxon>Eukaryota</taxon>
        <taxon>Fungi</taxon>
        <taxon>Dikarya</taxon>
        <taxon>Basidiomycota</taxon>
        <taxon>Agaricomycotina</taxon>
        <taxon>Agaricomycetes</taxon>
        <taxon>Agaricomycetidae</taxon>
        <taxon>Agaricales</taxon>
        <taxon>Marasmiineae</taxon>
        <taxon>Physalacriaceae</taxon>
        <taxon>Armillaria</taxon>
    </lineage>
</organism>
<evidence type="ECO:0000256" key="1">
    <source>
        <dbReference type="SAM" id="SignalP"/>
    </source>
</evidence>
<keyword evidence="4" id="KW-1185">Reference proteome</keyword>
<proteinExistence type="predicted"/>
<dbReference type="STRING" id="1076256.A0A2H3C9H0"/>
<gene>
    <name evidence="3" type="ORF">ARMSODRAFT_1000666</name>
</gene>
<feature type="chain" id="PRO_5013944139" description="LysM domain-containing protein" evidence="1">
    <location>
        <begin position="21"/>
        <end position="152"/>
    </location>
</feature>
<dbReference type="InterPro" id="IPR018392">
    <property type="entry name" value="LysM"/>
</dbReference>
<dbReference type="CDD" id="cd00118">
    <property type="entry name" value="LysM"/>
    <property type="match status" value="1"/>
</dbReference>
<dbReference type="AlphaFoldDB" id="A0A2H3C9H0"/>
<feature type="domain" description="LysM" evidence="2">
    <location>
        <begin position="29"/>
        <end position="79"/>
    </location>
</feature>
<evidence type="ECO:0000313" key="4">
    <source>
        <dbReference type="Proteomes" id="UP000218334"/>
    </source>
</evidence>
<dbReference type="PROSITE" id="PS51782">
    <property type="entry name" value="LYSM"/>
    <property type="match status" value="1"/>
</dbReference>
<dbReference type="EMBL" id="KZ293418">
    <property type="protein sequence ID" value="PBK74958.1"/>
    <property type="molecule type" value="Genomic_DNA"/>
</dbReference>
<keyword evidence="1" id="KW-0732">Signal</keyword>
<reference evidence="4" key="1">
    <citation type="journal article" date="2017" name="Nat. Ecol. Evol.">
        <title>Genome expansion and lineage-specific genetic innovations in the forest pathogenic fungi Armillaria.</title>
        <authorList>
            <person name="Sipos G."/>
            <person name="Prasanna A.N."/>
            <person name="Walter M.C."/>
            <person name="O'Connor E."/>
            <person name="Balint B."/>
            <person name="Krizsan K."/>
            <person name="Kiss B."/>
            <person name="Hess J."/>
            <person name="Varga T."/>
            <person name="Slot J."/>
            <person name="Riley R."/>
            <person name="Boka B."/>
            <person name="Rigling D."/>
            <person name="Barry K."/>
            <person name="Lee J."/>
            <person name="Mihaltcheva S."/>
            <person name="LaButti K."/>
            <person name="Lipzen A."/>
            <person name="Waldron R."/>
            <person name="Moloney N.M."/>
            <person name="Sperisen C."/>
            <person name="Kredics L."/>
            <person name="Vagvoelgyi C."/>
            <person name="Patrignani A."/>
            <person name="Fitzpatrick D."/>
            <person name="Nagy I."/>
            <person name="Doyle S."/>
            <person name="Anderson J.B."/>
            <person name="Grigoriev I.V."/>
            <person name="Gueldener U."/>
            <person name="Muensterkoetter M."/>
            <person name="Nagy L.G."/>
        </authorList>
    </citation>
    <scope>NUCLEOTIDE SEQUENCE [LARGE SCALE GENOMIC DNA]</scope>
    <source>
        <strain evidence="4">28-4</strain>
    </source>
</reference>
<dbReference type="SUPFAM" id="SSF54106">
    <property type="entry name" value="LysM domain"/>
    <property type="match status" value="1"/>
</dbReference>
<name>A0A2H3C9H0_9AGAR</name>
<dbReference type="Pfam" id="PF01476">
    <property type="entry name" value="LysM"/>
    <property type="match status" value="1"/>
</dbReference>
<dbReference type="Gene3D" id="3.10.350.10">
    <property type="entry name" value="LysM domain"/>
    <property type="match status" value="1"/>
</dbReference>
<dbReference type="Proteomes" id="UP000218334">
    <property type="component" value="Unassembled WGS sequence"/>
</dbReference>
<evidence type="ECO:0000259" key="2">
    <source>
        <dbReference type="PROSITE" id="PS51782"/>
    </source>
</evidence>
<feature type="signal peptide" evidence="1">
    <location>
        <begin position="1"/>
        <end position="20"/>
    </location>
</feature>
<protein>
    <recommendedName>
        <fullName evidence="2">LysM domain-containing protein</fullName>
    </recommendedName>
</protein>
<dbReference type="InterPro" id="IPR036779">
    <property type="entry name" value="LysM_dom_sf"/>
</dbReference>
<evidence type="ECO:0000313" key="3">
    <source>
        <dbReference type="EMBL" id="PBK74958.1"/>
    </source>
</evidence>
<sequence length="152" mass="16247">MFARTFTLIAIIAVAISVKAVCDSGVPGSTHVVNPGDTCWGIATEAGIDVPRLQAANPGIKSLSAGMVKTRSPGKVIRSFYSFPTVVLTVTSTPSFLIPSQWPFRDLRSSSLLFAIELSLFAFQKLAPPDDGRIDVTWNCDEPDAPESMCGN</sequence>
<accession>A0A2H3C9H0</accession>
<dbReference type="SMART" id="SM00257">
    <property type="entry name" value="LysM"/>
    <property type="match status" value="1"/>
</dbReference>